<dbReference type="OrthoDB" id="9809549at2"/>
<dbReference type="AlphaFoldDB" id="A0A1W6MME5"/>
<dbReference type="InterPro" id="IPR029058">
    <property type="entry name" value="AB_hydrolase_fold"/>
</dbReference>
<proteinExistence type="predicted"/>
<evidence type="ECO:0000256" key="1">
    <source>
        <dbReference type="ARBA" id="ARBA00022801"/>
    </source>
</evidence>
<keyword evidence="1" id="KW-0378">Hydrolase</keyword>
<dbReference type="Gene3D" id="3.40.50.1820">
    <property type="entry name" value="alpha/beta hydrolase"/>
    <property type="match status" value="1"/>
</dbReference>
<keyword evidence="2" id="KW-0732">Signal</keyword>
<reference evidence="4 5" key="1">
    <citation type="submission" date="2016-11" db="EMBL/GenBank/DDBJ databases">
        <title>Trade-off between light-utilization and light-protection in marine flavobacteria.</title>
        <authorList>
            <person name="Kumagai Y."/>
        </authorList>
    </citation>
    <scope>NUCLEOTIDE SEQUENCE [LARGE SCALE GENOMIC DNA]</scope>
    <source>
        <strain evidence="4 5">JCM 13191</strain>
    </source>
</reference>
<dbReference type="Pfam" id="PF12146">
    <property type="entry name" value="Hydrolase_4"/>
    <property type="match status" value="1"/>
</dbReference>
<dbReference type="RefSeq" id="WP_085767577.1">
    <property type="nucleotide sequence ID" value="NZ_CP019344.1"/>
</dbReference>
<dbReference type="Proteomes" id="UP000193431">
    <property type="component" value="Chromosome"/>
</dbReference>
<dbReference type="InterPro" id="IPR053145">
    <property type="entry name" value="AB_hydrolase_Est10"/>
</dbReference>
<feature type="signal peptide" evidence="2">
    <location>
        <begin position="1"/>
        <end position="21"/>
    </location>
</feature>
<dbReference type="InterPro" id="IPR002471">
    <property type="entry name" value="Pept_S9_AS"/>
</dbReference>
<dbReference type="EMBL" id="CP019344">
    <property type="protein sequence ID" value="ARN78773.1"/>
    <property type="molecule type" value="Genomic_DNA"/>
</dbReference>
<dbReference type="PANTHER" id="PTHR43265:SF1">
    <property type="entry name" value="ESTERASE ESTD"/>
    <property type="match status" value="1"/>
</dbReference>
<organism evidence="4 5">
    <name type="scientific">Nonlabens spongiae</name>
    <dbReference type="NCBI Taxonomy" id="331648"/>
    <lineage>
        <taxon>Bacteria</taxon>
        <taxon>Pseudomonadati</taxon>
        <taxon>Bacteroidota</taxon>
        <taxon>Flavobacteriia</taxon>
        <taxon>Flavobacteriales</taxon>
        <taxon>Flavobacteriaceae</taxon>
        <taxon>Nonlabens</taxon>
    </lineage>
</organism>
<dbReference type="GO" id="GO:0004252">
    <property type="term" value="F:serine-type endopeptidase activity"/>
    <property type="evidence" value="ECO:0007669"/>
    <property type="project" value="InterPro"/>
</dbReference>
<dbReference type="PROSITE" id="PS00708">
    <property type="entry name" value="PRO_ENDOPEP_SER"/>
    <property type="match status" value="1"/>
</dbReference>
<keyword evidence="5" id="KW-1185">Reference proteome</keyword>
<dbReference type="PANTHER" id="PTHR43265">
    <property type="entry name" value="ESTERASE ESTD"/>
    <property type="match status" value="1"/>
</dbReference>
<dbReference type="InterPro" id="IPR022742">
    <property type="entry name" value="Hydrolase_4"/>
</dbReference>
<evidence type="ECO:0000313" key="5">
    <source>
        <dbReference type="Proteomes" id="UP000193431"/>
    </source>
</evidence>
<evidence type="ECO:0000259" key="3">
    <source>
        <dbReference type="Pfam" id="PF12146"/>
    </source>
</evidence>
<evidence type="ECO:0000256" key="2">
    <source>
        <dbReference type="SAM" id="SignalP"/>
    </source>
</evidence>
<name>A0A1W6MME5_9FLAO</name>
<feature type="domain" description="Serine aminopeptidase S33" evidence="3">
    <location>
        <begin position="188"/>
        <end position="430"/>
    </location>
</feature>
<accession>A0A1W6MME5</accession>
<evidence type="ECO:0000313" key="4">
    <source>
        <dbReference type="EMBL" id="ARN78773.1"/>
    </source>
</evidence>
<dbReference type="SUPFAM" id="SSF53474">
    <property type="entry name" value="alpha/beta-Hydrolases"/>
    <property type="match status" value="1"/>
</dbReference>
<dbReference type="GO" id="GO:0006508">
    <property type="term" value="P:proteolysis"/>
    <property type="evidence" value="ECO:0007669"/>
    <property type="project" value="InterPro"/>
</dbReference>
<sequence>MKILSLSFTVLLTFICFENSAQNFEGTWTGGIQGLPLIFQIDKTESGYTAKMQSPKQSKQFLPMTSVRVQSDSLIMKLDAYTIEYKGQLVGETISGIFTQGGMRFSMELSRKPFDPSSMKRPQDPEPPYAYQVEEVSFLNKDANNIKLAGTLTLPPGIKNPPVAVLISGSGPQNRNEELLNHRPFLVLADHLTKNGIAVLRYDDRGVGESEGNYATATSEDLATDAAAAVAYLKSRSDVDGNKIGLIGHSEGGLIAPMVIADYQDDVAFFISLAGPGVSGKEVLLPQLKKIAILNGASEELANYENQMFKTVFEKINNHPKLSQAEMSKEIEEIISDFVANGSEDFKKGYNQETQQSIAQQFSQDWMRFFITHDPTNDLQKVDVPTLLLNGSLDYQIIPELNLPEMEKKIKSNGNEDVTVIEFDGMNHLFQNATTGAGYEYEMIDETIAPKVLSTISEWINERF</sequence>
<feature type="chain" id="PRO_5010858754" description="Serine aminopeptidase S33 domain-containing protein" evidence="2">
    <location>
        <begin position="22"/>
        <end position="464"/>
    </location>
</feature>
<protein>
    <recommendedName>
        <fullName evidence="3">Serine aminopeptidase S33 domain-containing protein</fullName>
    </recommendedName>
</protein>
<dbReference type="GO" id="GO:0052689">
    <property type="term" value="F:carboxylic ester hydrolase activity"/>
    <property type="evidence" value="ECO:0007669"/>
    <property type="project" value="TreeGrafter"/>
</dbReference>
<dbReference type="STRING" id="331648.BST97_12645"/>
<gene>
    <name evidence="4" type="ORF">BST97_12645</name>
</gene>